<protein>
    <recommendedName>
        <fullName evidence="2">Myb-like DNA-binding domain-containing protein</fullName>
    </recommendedName>
</protein>
<feature type="region of interest" description="Disordered" evidence="1">
    <location>
        <begin position="53"/>
        <end position="135"/>
    </location>
</feature>
<dbReference type="Pfam" id="PF22980">
    <property type="entry name" value="Myb_DNA-bind_8"/>
    <property type="match status" value="1"/>
</dbReference>
<evidence type="ECO:0000313" key="3">
    <source>
        <dbReference type="EMBL" id="CUS09974.1"/>
    </source>
</evidence>
<name>A0A292PS70_9PEZI</name>
<feature type="compositionally biased region" description="Basic residues" evidence="1">
    <location>
        <begin position="89"/>
        <end position="101"/>
    </location>
</feature>
<keyword evidence="4" id="KW-1185">Reference proteome</keyword>
<accession>A0A292PS70</accession>
<reference evidence="3" key="1">
    <citation type="submission" date="2015-10" db="EMBL/GenBank/DDBJ databases">
        <authorList>
            <person name="Regsiter A."/>
            <person name="william w."/>
        </authorList>
    </citation>
    <scope>NUCLEOTIDE SEQUENCE</scope>
    <source>
        <strain evidence="3">Montdore</strain>
    </source>
</reference>
<sequence length="135" mass="13737">MASSDDYKFLLSCLMNHAGKIDFEAVARETGYTNPRSASNRLASIKKNHAAAMAAAAASGTSSLTASGSKEQPLAAPAAPPPQAQSAGAKRRVGKKAKAVKRGREEGEGGGAHGADPEDKASKRRKGTASGDEGT</sequence>
<dbReference type="AlphaFoldDB" id="A0A292PS70"/>
<proteinExistence type="predicted"/>
<evidence type="ECO:0000313" key="4">
    <source>
        <dbReference type="Proteomes" id="UP001412239"/>
    </source>
</evidence>
<feature type="compositionally biased region" description="Low complexity" evidence="1">
    <location>
        <begin position="53"/>
        <end position="77"/>
    </location>
</feature>
<feature type="domain" description="Myb-like DNA-binding" evidence="2">
    <location>
        <begin position="4"/>
        <end position="49"/>
    </location>
</feature>
<dbReference type="InterPro" id="IPR054505">
    <property type="entry name" value="Myb_DNA-bind_8"/>
</dbReference>
<evidence type="ECO:0000256" key="1">
    <source>
        <dbReference type="SAM" id="MobiDB-lite"/>
    </source>
</evidence>
<organism evidence="3 4">
    <name type="scientific">Tuber aestivum</name>
    <name type="common">summer truffle</name>
    <dbReference type="NCBI Taxonomy" id="59557"/>
    <lineage>
        <taxon>Eukaryota</taxon>
        <taxon>Fungi</taxon>
        <taxon>Dikarya</taxon>
        <taxon>Ascomycota</taxon>
        <taxon>Pezizomycotina</taxon>
        <taxon>Pezizomycetes</taxon>
        <taxon>Pezizales</taxon>
        <taxon>Tuberaceae</taxon>
        <taxon>Tuber</taxon>
    </lineage>
</organism>
<gene>
    <name evidence="3" type="ORF">GSTUAT00005904001</name>
</gene>
<dbReference type="Proteomes" id="UP001412239">
    <property type="component" value="Unassembled WGS sequence"/>
</dbReference>
<evidence type="ECO:0000259" key="2">
    <source>
        <dbReference type="Pfam" id="PF22980"/>
    </source>
</evidence>
<dbReference type="EMBL" id="LN891061">
    <property type="protein sequence ID" value="CUS09974.1"/>
    <property type="molecule type" value="Genomic_DNA"/>
</dbReference>